<evidence type="ECO:0000259" key="11">
    <source>
        <dbReference type="PROSITE" id="PS51686"/>
    </source>
</evidence>
<keyword evidence="6 9" id="KW-0949">S-adenosyl-L-methionine</keyword>
<feature type="compositionally biased region" description="Basic and acidic residues" evidence="10">
    <location>
        <begin position="691"/>
        <end position="705"/>
    </location>
</feature>
<feature type="compositionally biased region" description="Basic residues" evidence="10">
    <location>
        <begin position="43"/>
        <end position="56"/>
    </location>
</feature>
<dbReference type="AlphaFoldDB" id="A0A9P0CYQ1"/>
<keyword evidence="8" id="KW-0539">Nucleus</keyword>
<dbReference type="InterPro" id="IPR029063">
    <property type="entry name" value="SAM-dependent_MTases_sf"/>
</dbReference>
<keyword evidence="7 9" id="KW-0694">RNA-binding</keyword>
<proteinExistence type="inferred from homology"/>
<evidence type="ECO:0000313" key="12">
    <source>
        <dbReference type="EMBL" id="CAH1110821.1"/>
    </source>
</evidence>
<dbReference type="PANTHER" id="PTHR22807">
    <property type="entry name" value="NOP2 YEAST -RELATED NOL1/NOP2/FMU SUN DOMAIN-CONTAINING"/>
    <property type="match status" value="1"/>
</dbReference>
<dbReference type="InterPro" id="IPR011023">
    <property type="entry name" value="Nop2p"/>
</dbReference>
<feature type="binding site" evidence="9">
    <location>
        <position position="498"/>
    </location>
    <ligand>
        <name>S-adenosyl-L-methionine</name>
        <dbReference type="ChEBI" id="CHEBI:59789"/>
    </ligand>
</feature>
<feature type="compositionally biased region" description="Polar residues" evidence="10">
    <location>
        <begin position="778"/>
        <end position="790"/>
    </location>
</feature>
<feature type="binding site" evidence="9">
    <location>
        <position position="481"/>
    </location>
    <ligand>
        <name>S-adenosyl-L-methionine</name>
        <dbReference type="ChEBI" id="CHEBI:59789"/>
    </ligand>
</feature>
<name>A0A9P0CYQ1_9CUCU</name>
<reference evidence="12" key="1">
    <citation type="submission" date="2022-01" db="EMBL/GenBank/DDBJ databases">
        <authorList>
            <person name="King R."/>
        </authorList>
    </citation>
    <scope>NUCLEOTIDE SEQUENCE</scope>
</reference>
<dbReference type="GO" id="GO:0000470">
    <property type="term" value="P:maturation of LSU-rRNA"/>
    <property type="evidence" value="ECO:0007669"/>
    <property type="project" value="TreeGrafter"/>
</dbReference>
<feature type="region of interest" description="Disordered" evidence="10">
    <location>
        <begin position="1"/>
        <end position="236"/>
    </location>
</feature>
<dbReference type="NCBIfam" id="TIGR00446">
    <property type="entry name" value="nop2p"/>
    <property type="match status" value="1"/>
</dbReference>
<sequence>MGRKAKFTEGVVVKKGPGRKSKKQKDPTFSKALIGNDNLDKKLSHRQRKRATKRLQKAQVKQEKQKLKKSETHVTQNGQDDSEELSSESDNEVVLKPSTVGFSDDNKQWLTPKHTSKKIELEEESDEEEEESCNSEQEIVEESEGEQESGESEEEADIADEDTEEEEEEEEEDVDIADEYAEEDEEPEEDNLKVENLNDLSGDDDSEEGDEFSGDSDDNKDDEDLLPIEKQSKKLRKQQEIEDKLAEEELQLNIANQEKFIFPAKDSENDIQSLQDVQQRMREIVTVLSDFKKLRDGKHSRSEYIDILKNDLCTYYSYNEFLMEKLMQLFPLSELLEFLESSEVQRPLTIRTNSLKTRRRDLAQVLINRGVNLDPIGKWSKVGLVVYSSQVPMGATPEYLAGHYIIQGASSMLPVMALAPQENERILDMSAAPGGKASHIAAIMKNTGVLFANDINKDRIKAVVGNFHRMGIVNSVITCMDGRKYPQNMKGFDRVLLDAPCTGTGVVAKDPSVKTSKDDVDIQRCYNLQRELLIAAIDCVNAKSTTGGYIVYSTCSILPEENEWVIDYALRKRNVKLVDTGLDFGTDGFVNYRHHRFHQTLKLTKRFYPHTHNMDGFFVAKLKKFSDVIPKSASIENEAEDETEEVPANNTMSMEVSDEENEVEENEVEENEVEKPKKKLKVNGNDSGTHGNEKKQSKNKEMEKTKNKKQNKKKRLVEITDKKSHNKNKKENTGKLSKRENSSTKSKKKNKQTNEFDGNNKQSTAEKIKRIKKKIDNSLETSTSSNIQNNKQRLKKHTPKKKKLEENNSKIATSSSSVNWSDVPVEAATKLGKKLKKKNKKTVGQLKLHKKDKNKNKFQKQKINNR</sequence>
<evidence type="ECO:0000313" key="13">
    <source>
        <dbReference type="Proteomes" id="UP001153636"/>
    </source>
</evidence>
<feature type="binding site" evidence="9">
    <location>
        <begin position="430"/>
        <end position="436"/>
    </location>
    <ligand>
        <name>S-adenosyl-L-methionine</name>
        <dbReference type="ChEBI" id="CHEBI:59789"/>
    </ligand>
</feature>
<dbReference type="SUPFAM" id="SSF53335">
    <property type="entry name" value="S-adenosyl-L-methionine-dependent methyltransferases"/>
    <property type="match status" value="1"/>
</dbReference>
<evidence type="ECO:0000256" key="1">
    <source>
        <dbReference type="ARBA" id="ARBA00004604"/>
    </source>
</evidence>
<feature type="compositionally biased region" description="Acidic residues" evidence="10">
    <location>
        <begin position="201"/>
        <end position="226"/>
    </location>
</feature>
<feature type="compositionally biased region" description="Polar residues" evidence="10">
    <location>
        <begin position="809"/>
        <end position="820"/>
    </location>
</feature>
<keyword evidence="5 9" id="KW-0808">Transferase</keyword>
<feature type="compositionally biased region" description="Acidic residues" evidence="10">
    <location>
        <begin position="656"/>
        <end position="672"/>
    </location>
</feature>
<evidence type="ECO:0000256" key="4">
    <source>
        <dbReference type="ARBA" id="ARBA00022603"/>
    </source>
</evidence>
<dbReference type="Proteomes" id="UP001153636">
    <property type="component" value="Chromosome 5"/>
</dbReference>
<feature type="compositionally biased region" description="Basic and acidic residues" evidence="10">
    <location>
        <begin position="60"/>
        <end position="72"/>
    </location>
</feature>
<evidence type="ECO:0000256" key="10">
    <source>
        <dbReference type="SAM" id="MobiDB-lite"/>
    </source>
</evidence>
<feature type="compositionally biased region" description="Basic residues" evidence="10">
    <location>
        <begin position="792"/>
        <end position="802"/>
    </location>
</feature>
<feature type="compositionally biased region" description="Basic residues" evidence="10">
    <location>
        <begin position="706"/>
        <end position="715"/>
    </location>
</feature>
<evidence type="ECO:0000256" key="9">
    <source>
        <dbReference type="PROSITE-ProRule" id="PRU01023"/>
    </source>
</evidence>
<dbReference type="OrthoDB" id="427002at2759"/>
<organism evidence="12 13">
    <name type="scientific">Psylliodes chrysocephalus</name>
    <dbReference type="NCBI Taxonomy" id="3402493"/>
    <lineage>
        <taxon>Eukaryota</taxon>
        <taxon>Metazoa</taxon>
        <taxon>Ecdysozoa</taxon>
        <taxon>Arthropoda</taxon>
        <taxon>Hexapoda</taxon>
        <taxon>Insecta</taxon>
        <taxon>Pterygota</taxon>
        <taxon>Neoptera</taxon>
        <taxon>Endopterygota</taxon>
        <taxon>Coleoptera</taxon>
        <taxon>Polyphaga</taxon>
        <taxon>Cucujiformia</taxon>
        <taxon>Chrysomeloidea</taxon>
        <taxon>Chrysomelidae</taxon>
        <taxon>Galerucinae</taxon>
        <taxon>Alticini</taxon>
        <taxon>Psylliodes</taxon>
    </lineage>
</organism>
<evidence type="ECO:0000256" key="3">
    <source>
        <dbReference type="ARBA" id="ARBA00022517"/>
    </source>
</evidence>
<feature type="compositionally biased region" description="Polar residues" evidence="10">
    <location>
        <begin position="753"/>
        <end position="765"/>
    </location>
</feature>
<dbReference type="InterPro" id="IPR018314">
    <property type="entry name" value="RsmB/NOL1/NOP2-like_CS"/>
</dbReference>
<feature type="compositionally biased region" description="Acidic residues" evidence="10">
    <location>
        <begin position="80"/>
        <end position="91"/>
    </location>
</feature>
<gene>
    <name evidence="12" type="ORF">PSYICH_LOCUS10797</name>
</gene>
<dbReference type="GO" id="GO:0003723">
    <property type="term" value="F:RNA binding"/>
    <property type="evidence" value="ECO:0007669"/>
    <property type="project" value="UniProtKB-UniRule"/>
</dbReference>
<dbReference type="InterPro" id="IPR023273">
    <property type="entry name" value="RCMT_NOP2"/>
</dbReference>
<dbReference type="GO" id="GO:0009383">
    <property type="term" value="F:rRNA (cytosine-C5-)-methyltransferase activity"/>
    <property type="evidence" value="ECO:0007669"/>
    <property type="project" value="TreeGrafter"/>
</dbReference>
<keyword evidence="4 9" id="KW-0489">Methyltransferase</keyword>
<feature type="compositionally biased region" description="Acidic residues" evidence="10">
    <location>
        <begin position="121"/>
        <end position="189"/>
    </location>
</feature>
<dbReference type="PRINTS" id="PR02008">
    <property type="entry name" value="RCMTFAMILY"/>
</dbReference>
<dbReference type="PROSITE" id="PS51686">
    <property type="entry name" value="SAM_MT_RSMB_NOP"/>
    <property type="match status" value="1"/>
</dbReference>
<comment type="similarity">
    <text evidence="2 9">Belongs to the class I-like SAM-binding methyltransferase superfamily. RsmB/NOP family.</text>
</comment>
<evidence type="ECO:0000256" key="5">
    <source>
        <dbReference type="ARBA" id="ARBA00022679"/>
    </source>
</evidence>
<feature type="compositionally biased region" description="Basic residues" evidence="10">
    <location>
        <begin position="831"/>
        <end position="866"/>
    </location>
</feature>
<evidence type="ECO:0000256" key="8">
    <source>
        <dbReference type="ARBA" id="ARBA00023242"/>
    </source>
</evidence>
<dbReference type="InterPro" id="IPR023267">
    <property type="entry name" value="RCMT"/>
</dbReference>
<dbReference type="GO" id="GO:0005730">
    <property type="term" value="C:nucleolus"/>
    <property type="evidence" value="ECO:0007669"/>
    <property type="project" value="UniProtKB-SubCell"/>
</dbReference>
<dbReference type="InterPro" id="IPR001678">
    <property type="entry name" value="MeTrfase_RsmB-F_NOP2_dom"/>
</dbReference>
<feature type="domain" description="SAM-dependent MTase RsmB/NOP-type" evidence="11">
    <location>
        <begin position="338"/>
        <end position="625"/>
    </location>
</feature>
<feature type="region of interest" description="Disordered" evidence="10">
    <location>
        <begin position="633"/>
        <end position="866"/>
    </location>
</feature>
<dbReference type="PANTHER" id="PTHR22807:SF30">
    <property type="entry name" value="28S RRNA (CYTOSINE(4447)-C(5))-METHYLTRANSFERASE-RELATED"/>
    <property type="match status" value="1"/>
</dbReference>
<dbReference type="GO" id="GO:0070475">
    <property type="term" value="P:rRNA base methylation"/>
    <property type="evidence" value="ECO:0007669"/>
    <property type="project" value="TreeGrafter"/>
</dbReference>
<dbReference type="FunFam" id="3.30.70.1170:FF:000001">
    <property type="entry name" value="Ribosomal RNA methyltransferase Nop2"/>
    <property type="match status" value="1"/>
</dbReference>
<dbReference type="Gene3D" id="3.30.70.1170">
    <property type="entry name" value="Sun protein, domain 3"/>
    <property type="match status" value="1"/>
</dbReference>
<evidence type="ECO:0000256" key="7">
    <source>
        <dbReference type="ARBA" id="ARBA00022884"/>
    </source>
</evidence>
<dbReference type="Pfam" id="PF01189">
    <property type="entry name" value="Methyltr_RsmB-F"/>
    <property type="match status" value="1"/>
</dbReference>
<dbReference type="Gene3D" id="3.40.50.150">
    <property type="entry name" value="Vaccinia Virus protein VP39"/>
    <property type="match status" value="1"/>
</dbReference>
<accession>A0A9P0CYQ1</accession>
<comment type="subcellular location">
    <subcellularLocation>
        <location evidence="1">Nucleus</location>
        <location evidence="1">Nucleolus</location>
    </subcellularLocation>
</comment>
<keyword evidence="3" id="KW-0690">Ribosome biogenesis</keyword>
<dbReference type="InterPro" id="IPR049560">
    <property type="entry name" value="MeTrfase_RsmB-F_NOP2_cat"/>
</dbReference>
<feature type="active site" description="Nucleophile" evidence="9">
    <location>
        <position position="555"/>
    </location>
</feature>
<protein>
    <recommendedName>
        <fullName evidence="11">SAM-dependent MTase RsmB/NOP-type domain-containing protein</fullName>
    </recommendedName>
</protein>
<evidence type="ECO:0000256" key="6">
    <source>
        <dbReference type="ARBA" id="ARBA00022691"/>
    </source>
</evidence>
<dbReference type="PRINTS" id="PR02012">
    <property type="entry name" value="RCMTNOP2"/>
</dbReference>
<evidence type="ECO:0000256" key="2">
    <source>
        <dbReference type="ARBA" id="ARBA00007494"/>
    </source>
</evidence>
<dbReference type="EMBL" id="OV651817">
    <property type="protein sequence ID" value="CAH1110821.1"/>
    <property type="molecule type" value="Genomic_DNA"/>
</dbReference>
<feature type="compositionally biased region" description="Basic and acidic residues" evidence="10">
    <location>
        <begin position="716"/>
        <end position="742"/>
    </location>
</feature>
<dbReference type="PROSITE" id="PS01153">
    <property type="entry name" value="NOL1_NOP2_SUN"/>
    <property type="match status" value="1"/>
</dbReference>
<feature type="binding site" evidence="9">
    <location>
        <position position="454"/>
    </location>
    <ligand>
        <name>S-adenosyl-L-methionine</name>
        <dbReference type="ChEBI" id="CHEBI:59789"/>
    </ligand>
</feature>
<keyword evidence="13" id="KW-1185">Reference proteome</keyword>